<accession>A0ABV2LLB8</accession>
<keyword evidence="1" id="KW-0812">Transmembrane</keyword>
<protein>
    <recommendedName>
        <fullName evidence="2">Uncharacterized protein YyaB-like PH domain-containing protein</fullName>
    </recommendedName>
</protein>
<comment type="caution">
    <text evidence="3">The sequence shown here is derived from an EMBL/GenBank/DDBJ whole genome shotgun (WGS) entry which is preliminary data.</text>
</comment>
<reference evidence="3 4" key="1">
    <citation type="submission" date="2024-06" db="EMBL/GenBank/DDBJ databases">
        <title>Genomic Encyclopedia of Type Strains, Phase IV (KMG-IV): sequencing the most valuable type-strain genomes for metagenomic binning, comparative biology and taxonomic classification.</title>
        <authorList>
            <person name="Goeker M."/>
        </authorList>
    </citation>
    <scope>NUCLEOTIDE SEQUENCE [LARGE SCALE GENOMIC DNA]</scope>
    <source>
        <strain evidence="3 4">DSM 100124</strain>
    </source>
</reference>
<feature type="transmembrane region" description="Helical" evidence="1">
    <location>
        <begin position="45"/>
        <end position="63"/>
    </location>
</feature>
<keyword evidence="1" id="KW-1133">Transmembrane helix</keyword>
<dbReference type="Proteomes" id="UP001549097">
    <property type="component" value="Unassembled WGS sequence"/>
</dbReference>
<proteinExistence type="predicted"/>
<dbReference type="InterPro" id="IPR009589">
    <property type="entry name" value="PH_YyaB-like"/>
</dbReference>
<evidence type="ECO:0000313" key="3">
    <source>
        <dbReference type="EMBL" id="MET3728238.1"/>
    </source>
</evidence>
<dbReference type="Pfam" id="PF06713">
    <property type="entry name" value="bPH_4"/>
    <property type="match status" value="1"/>
</dbReference>
<evidence type="ECO:0000256" key="1">
    <source>
        <dbReference type="SAM" id="Phobius"/>
    </source>
</evidence>
<feature type="domain" description="Uncharacterized protein YyaB-like PH" evidence="2">
    <location>
        <begin position="65"/>
        <end position="138"/>
    </location>
</feature>
<keyword evidence="1" id="KW-0472">Membrane</keyword>
<evidence type="ECO:0000259" key="2">
    <source>
        <dbReference type="Pfam" id="PF06713"/>
    </source>
</evidence>
<keyword evidence="4" id="KW-1185">Reference proteome</keyword>
<dbReference type="EMBL" id="JBEPMP010000001">
    <property type="protein sequence ID" value="MET3728238.1"/>
    <property type="molecule type" value="Genomic_DNA"/>
</dbReference>
<organism evidence="3 4">
    <name type="scientific">Fictibacillus halophilus</name>
    <dbReference type="NCBI Taxonomy" id="1610490"/>
    <lineage>
        <taxon>Bacteria</taxon>
        <taxon>Bacillati</taxon>
        <taxon>Bacillota</taxon>
        <taxon>Bacilli</taxon>
        <taxon>Bacillales</taxon>
        <taxon>Fictibacillaceae</taxon>
        <taxon>Fictibacillus</taxon>
    </lineage>
</organism>
<evidence type="ECO:0000313" key="4">
    <source>
        <dbReference type="Proteomes" id="UP001549097"/>
    </source>
</evidence>
<sequence>MYFATKKDLWMSLLLWLCASFLIVPPIFFSDFGVWMVPGIFEQQWVKIVFLFPIGFGLLWIWFNTGYVIDNKFLKIQYGPFRWKILISEIHSIRETKNPFTAPALSIDKLEINYANFNTIAISPENKNEFLFHLRKLNSNINTENNNFSDNRDI</sequence>
<name>A0ABV2LLB8_9BACL</name>
<dbReference type="RefSeq" id="WP_198767445.1">
    <property type="nucleotide sequence ID" value="NZ_JAEACF010000001.1"/>
</dbReference>
<gene>
    <name evidence="3" type="ORF">ABID52_001819</name>
</gene>